<evidence type="ECO:0000313" key="8">
    <source>
        <dbReference type="Proteomes" id="UP000606172"/>
    </source>
</evidence>
<name>A0A919RJ18_9ACTN</name>
<dbReference type="Gene3D" id="1.10.760.10">
    <property type="entry name" value="Cytochrome c-like domain"/>
    <property type="match status" value="1"/>
</dbReference>
<organism evidence="7 8">
    <name type="scientific">Sinosporangium siamense</name>
    <dbReference type="NCBI Taxonomy" id="1367973"/>
    <lineage>
        <taxon>Bacteria</taxon>
        <taxon>Bacillati</taxon>
        <taxon>Actinomycetota</taxon>
        <taxon>Actinomycetes</taxon>
        <taxon>Streptosporangiales</taxon>
        <taxon>Streptosporangiaceae</taxon>
        <taxon>Sinosporangium</taxon>
    </lineage>
</organism>
<reference evidence="7" key="1">
    <citation type="submission" date="2021-01" db="EMBL/GenBank/DDBJ databases">
        <title>Whole genome shotgun sequence of Sinosporangium siamense NBRC 109515.</title>
        <authorList>
            <person name="Komaki H."/>
            <person name="Tamura T."/>
        </authorList>
    </citation>
    <scope>NUCLEOTIDE SEQUENCE</scope>
    <source>
        <strain evidence="7">NBRC 109515</strain>
    </source>
</reference>
<feature type="domain" description="Cytochrome c" evidence="6">
    <location>
        <begin position="34"/>
        <end position="125"/>
    </location>
</feature>
<keyword evidence="3 4" id="KW-0408">Iron</keyword>
<gene>
    <name evidence="7" type="ORF">Ssi02_47690</name>
</gene>
<protein>
    <recommendedName>
        <fullName evidence="6">Cytochrome c domain-containing protein</fullName>
    </recommendedName>
</protein>
<feature type="signal peptide" evidence="5">
    <location>
        <begin position="1"/>
        <end position="26"/>
    </location>
</feature>
<evidence type="ECO:0000259" key="6">
    <source>
        <dbReference type="PROSITE" id="PS51007"/>
    </source>
</evidence>
<dbReference type="Proteomes" id="UP000606172">
    <property type="component" value="Unassembled WGS sequence"/>
</dbReference>
<evidence type="ECO:0000256" key="1">
    <source>
        <dbReference type="ARBA" id="ARBA00022617"/>
    </source>
</evidence>
<feature type="chain" id="PRO_5038547755" description="Cytochrome c domain-containing protein" evidence="5">
    <location>
        <begin position="27"/>
        <end position="125"/>
    </location>
</feature>
<keyword evidence="1 4" id="KW-0349">Heme</keyword>
<dbReference type="AlphaFoldDB" id="A0A919RJ18"/>
<comment type="caution">
    <text evidence="7">The sequence shown here is derived from an EMBL/GenBank/DDBJ whole genome shotgun (WGS) entry which is preliminary data.</text>
</comment>
<dbReference type="EMBL" id="BOOW01000030">
    <property type="protein sequence ID" value="GII94538.1"/>
    <property type="molecule type" value="Genomic_DNA"/>
</dbReference>
<sequence length="125" mass="13079">MSPAAMRLPAACALVFALAACGPALTTPGPVPYGRPERGQALINQYGCASCHTVPGVREADALVGPPLNSFARRGYIAGELVNNAGNLVRWIRHPQAVEPGTAMPDLGVTEQDARDIAAYLLTLE</sequence>
<evidence type="ECO:0000256" key="2">
    <source>
        <dbReference type="ARBA" id="ARBA00022723"/>
    </source>
</evidence>
<dbReference type="InterPro" id="IPR036909">
    <property type="entry name" value="Cyt_c-like_dom_sf"/>
</dbReference>
<accession>A0A919RJ18</accession>
<dbReference type="GO" id="GO:0020037">
    <property type="term" value="F:heme binding"/>
    <property type="evidence" value="ECO:0007669"/>
    <property type="project" value="InterPro"/>
</dbReference>
<dbReference type="RefSeq" id="WP_204029107.1">
    <property type="nucleotide sequence ID" value="NZ_BOOW01000030.1"/>
</dbReference>
<dbReference type="PROSITE" id="PS51257">
    <property type="entry name" value="PROKAR_LIPOPROTEIN"/>
    <property type="match status" value="1"/>
</dbReference>
<dbReference type="InterPro" id="IPR009056">
    <property type="entry name" value="Cyt_c-like_dom"/>
</dbReference>
<dbReference type="GO" id="GO:0009055">
    <property type="term" value="F:electron transfer activity"/>
    <property type="evidence" value="ECO:0007669"/>
    <property type="project" value="InterPro"/>
</dbReference>
<dbReference type="Pfam" id="PF00034">
    <property type="entry name" value="Cytochrom_C"/>
    <property type="match status" value="1"/>
</dbReference>
<dbReference type="GO" id="GO:0046872">
    <property type="term" value="F:metal ion binding"/>
    <property type="evidence" value="ECO:0007669"/>
    <property type="project" value="UniProtKB-KW"/>
</dbReference>
<evidence type="ECO:0000256" key="3">
    <source>
        <dbReference type="ARBA" id="ARBA00023004"/>
    </source>
</evidence>
<dbReference type="SUPFAM" id="SSF46626">
    <property type="entry name" value="Cytochrome c"/>
    <property type="match status" value="1"/>
</dbReference>
<evidence type="ECO:0000256" key="4">
    <source>
        <dbReference type="PROSITE-ProRule" id="PRU00433"/>
    </source>
</evidence>
<keyword evidence="8" id="KW-1185">Reference proteome</keyword>
<keyword evidence="2 4" id="KW-0479">Metal-binding</keyword>
<evidence type="ECO:0000313" key="7">
    <source>
        <dbReference type="EMBL" id="GII94538.1"/>
    </source>
</evidence>
<dbReference type="PROSITE" id="PS51007">
    <property type="entry name" value="CYTC"/>
    <property type="match status" value="1"/>
</dbReference>
<keyword evidence="5" id="KW-0732">Signal</keyword>
<proteinExistence type="predicted"/>
<evidence type="ECO:0000256" key="5">
    <source>
        <dbReference type="SAM" id="SignalP"/>
    </source>
</evidence>